<dbReference type="AlphaFoldDB" id="A8M9E4"/>
<dbReference type="Proteomes" id="UP000001137">
    <property type="component" value="Chromosome"/>
</dbReference>
<accession>A8M9E4</accession>
<gene>
    <name evidence="1" type="ordered locus">Cmaq_1540</name>
</gene>
<sequence length="44" mass="4715">MLVMNGSAGIILGFTMIQDPLNGYFKVMFKCSFIKGLPEGGCNA</sequence>
<dbReference type="STRING" id="397948.Cmaq_1540"/>
<proteinExistence type="predicted"/>
<dbReference type="KEGG" id="cma:Cmaq_1540"/>
<name>A8M9E4_CALMQ</name>
<protein>
    <submittedName>
        <fullName evidence="1">Uncharacterized protein</fullName>
    </submittedName>
</protein>
<evidence type="ECO:0000313" key="1">
    <source>
        <dbReference type="EMBL" id="ABW02363.1"/>
    </source>
</evidence>
<keyword evidence="2" id="KW-1185">Reference proteome</keyword>
<dbReference type="HOGENOM" id="CLU_3210574_0_0_2"/>
<organism evidence="1 2">
    <name type="scientific">Caldivirga maquilingensis (strain ATCC 700844 / DSM 13496 / JCM 10307 / IC-167)</name>
    <dbReference type="NCBI Taxonomy" id="397948"/>
    <lineage>
        <taxon>Archaea</taxon>
        <taxon>Thermoproteota</taxon>
        <taxon>Thermoprotei</taxon>
        <taxon>Thermoproteales</taxon>
        <taxon>Thermoproteaceae</taxon>
        <taxon>Caldivirga</taxon>
    </lineage>
</organism>
<evidence type="ECO:0000313" key="2">
    <source>
        <dbReference type="Proteomes" id="UP000001137"/>
    </source>
</evidence>
<dbReference type="EMBL" id="CP000852">
    <property type="protein sequence ID" value="ABW02363.1"/>
    <property type="molecule type" value="Genomic_DNA"/>
</dbReference>
<reference evidence="1 2" key="1">
    <citation type="submission" date="2007-10" db="EMBL/GenBank/DDBJ databases">
        <title>Complete sequence of Caldivirga maquilingensis IC-167.</title>
        <authorList>
            <consortium name="US DOE Joint Genome Institute"/>
            <person name="Copeland A."/>
            <person name="Lucas S."/>
            <person name="Lapidus A."/>
            <person name="Barry K."/>
            <person name="Glavina del Rio T."/>
            <person name="Dalin E."/>
            <person name="Tice H."/>
            <person name="Pitluck S."/>
            <person name="Saunders E."/>
            <person name="Brettin T."/>
            <person name="Bruce D."/>
            <person name="Detter J.C."/>
            <person name="Han C."/>
            <person name="Schmutz J."/>
            <person name="Larimer F."/>
            <person name="Land M."/>
            <person name="Hauser L."/>
            <person name="Kyrpides N."/>
            <person name="Ivanova N."/>
            <person name="Biddle J.F."/>
            <person name="Zhang Z."/>
            <person name="Fitz-Gibbon S.T."/>
            <person name="Lowe T.M."/>
            <person name="Saltikov C."/>
            <person name="House C.H."/>
            <person name="Richardson P."/>
        </authorList>
    </citation>
    <scope>NUCLEOTIDE SEQUENCE [LARGE SCALE GENOMIC DNA]</scope>
    <source>
        <strain evidence="2">ATCC 700844 / DSM 13496 / JCM 10307 / IC-167</strain>
    </source>
</reference>